<proteinExistence type="predicted"/>
<accession>A0A8K0W1K9</accession>
<keyword evidence="3" id="KW-1185">Reference proteome</keyword>
<feature type="compositionally biased region" description="Polar residues" evidence="1">
    <location>
        <begin position="101"/>
        <end position="119"/>
    </location>
</feature>
<organism evidence="2 3">
    <name type="scientific">Paraphoma chrysanthemicola</name>
    <dbReference type="NCBI Taxonomy" id="798071"/>
    <lineage>
        <taxon>Eukaryota</taxon>
        <taxon>Fungi</taxon>
        <taxon>Dikarya</taxon>
        <taxon>Ascomycota</taxon>
        <taxon>Pezizomycotina</taxon>
        <taxon>Dothideomycetes</taxon>
        <taxon>Pleosporomycetidae</taxon>
        <taxon>Pleosporales</taxon>
        <taxon>Pleosporineae</taxon>
        <taxon>Phaeosphaeriaceae</taxon>
        <taxon>Paraphoma</taxon>
    </lineage>
</organism>
<evidence type="ECO:0008006" key="4">
    <source>
        <dbReference type="Google" id="ProtNLM"/>
    </source>
</evidence>
<dbReference type="AlphaFoldDB" id="A0A8K0W1K9"/>
<name>A0A8K0W1K9_9PLEO</name>
<feature type="region of interest" description="Disordered" evidence="1">
    <location>
        <begin position="101"/>
        <end position="163"/>
    </location>
</feature>
<comment type="caution">
    <text evidence="2">The sequence shown here is derived from an EMBL/GenBank/DDBJ whole genome shotgun (WGS) entry which is preliminary data.</text>
</comment>
<dbReference type="EMBL" id="JAGMVJ010000006">
    <property type="protein sequence ID" value="KAH7089992.1"/>
    <property type="molecule type" value="Genomic_DNA"/>
</dbReference>
<reference evidence="2" key="1">
    <citation type="journal article" date="2021" name="Nat. Commun.">
        <title>Genetic determinants of endophytism in the Arabidopsis root mycobiome.</title>
        <authorList>
            <person name="Mesny F."/>
            <person name="Miyauchi S."/>
            <person name="Thiergart T."/>
            <person name="Pickel B."/>
            <person name="Atanasova L."/>
            <person name="Karlsson M."/>
            <person name="Huettel B."/>
            <person name="Barry K.W."/>
            <person name="Haridas S."/>
            <person name="Chen C."/>
            <person name="Bauer D."/>
            <person name="Andreopoulos W."/>
            <person name="Pangilinan J."/>
            <person name="LaButti K."/>
            <person name="Riley R."/>
            <person name="Lipzen A."/>
            <person name="Clum A."/>
            <person name="Drula E."/>
            <person name="Henrissat B."/>
            <person name="Kohler A."/>
            <person name="Grigoriev I.V."/>
            <person name="Martin F.M."/>
            <person name="Hacquard S."/>
        </authorList>
    </citation>
    <scope>NUCLEOTIDE SEQUENCE</scope>
    <source>
        <strain evidence="2">MPI-SDFR-AT-0120</strain>
    </source>
</reference>
<dbReference type="Proteomes" id="UP000813461">
    <property type="component" value="Unassembled WGS sequence"/>
</dbReference>
<evidence type="ECO:0000256" key="1">
    <source>
        <dbReference type="SAM" id="MobiDB-lite"/>
    </source>
</evidence>
<evidence type="ECO:0000313" key="3">
    <source>
        <dbReference type="Proteomes" id="UP000813461"/>
    </source>
</evidence>
<sequence length="163" mass="17427">MCDAAGTTSYAGLPNGISTNSIVELTQSKCYDYCRTKIAPSTNKPYTNIAIENGNICSCTSNFNFNPPIDADPTSCNKGTAGDDTQRGGGLDFIDLWEIKSSSTSNPDITTPQSKPQQDTTERSLTTTHTTCGYKSPSDQQYNTDSASLGQSGTIREDSGIRI</sequence>
<evidence type="ECO:0000313" key="2">
    <source>
        <dbReference type="EMBL" id="KAH7089992.1"/>
    </source>
</evidence>
<feature type="compositionally biased region" description="Polar residues" evidence="1">
    <location>
        <begin position="137"/>
        <end position="154"/>
    </location>
</feature>
<gene>
    <name evidence="2" type="ORF">FB567DRAFT_578494</name>
</gene>
<protein>
    <recommendedName>
        <fullName evidence="4">WSC domain-containing protein</fullName>
    </recommendedName>
</protein>
<dbReference type="OrthoDB" id="2019572at2759"/>